<keyword evidence="3" id="KW-1185">Reference proteome</keyword>
<dbReference type="Proteomes" id="UP000479710">
    <property type="component" value="Unassembled WGS sequence"/>
</dbReference>
<comment type="caution">
    <text evidence="2">The sequence shown here is derived from an EMBL/GenBank/DDBJ whole genome shotgun (WGS) entry which is preliminary data.</text>
</comment>
<proteinExistence type="predicted"/>
<dbReference type="EMBL" id="SPHZ02000008">
    <property type="protein sequence ID" value="KAF0902531.1"/>
    <property type="molecule type" value="Genomic_DNA"/>
</dbReference>
<feature type="transmembrane region" description="Helical" evidence="1">
    <location>
        <begin position="12"/>
        <end position="29"/>
    </location>
</feature>
<reference evidence="2 3" key="1">
    <citation type="submission" date="2019-11" db="EMBL/GenBank/DDBJ databases">
        <title>Whole genome sequence of Oryza granulata.</title>
        <authorList>
            <person name="Li W."/>
        </authorList>
    </citation>
    <scope>NUCLEOTIDE SEQUENCE [LARGE SCALE GENOMIC DNA]</scope>
    <source>
        <strain evidence="3">cv. Menghai</strain>
        <tissue evidence="2">Leaf</tissue>
    </source>
</reference>
<accession>A0A6G1CR43</accession>
<gene>
    <name evidence="2" type="ORF">E2562_017929</name>
</gene>
<organism evidence="2 3">
    <name type="scientific">Oryza meyeriana var. granulata</name>
    <dbReference type="NCBI Taxonomy" id="110450"/>
    <lineage>
        <taxon>Eukaryota</taxon>
        <taxon>Viridiplantae</taxon>
        <taxon>Streptophyta</taxon>
        <taxon>Embryophyta</taxon>
        <taxon>Tracheophyta</taxon>
        <taxon>Spermatophyta</taxon>
        <taxon>Magnoliopsida</taxon>
        <taxon>Liliopsida</taxon>
        <taxon>Poales</taxon>
        <taxon>Poaceae</taxon>
        <taxon>BOP clade</taxon>
        <taxon>Oryzoideae</taxon>
        <taxon>Oryzeae</taxon>
        <taxon>Oryzinae</taxon>
        <taxon>Oryza</taxon>
        <taxon>Oryza meyeriana</taxon>
    </lineage>
</organism>
<evidence type="ECO:0000256" key="1">
    <source>
        <dbReference type="SAM" id="Phobius"/>
    </source>
</evidence>
<evidence type="ECO:0000313" key="3">
    <source>
        <dbReference type="Proteomes" id="UP000479710"/>
    </source>
</evidence>
<evidence type="ECO:0000313" key="2">
    <source>
        <dbReference type="EMBL" id="KAF0902531.1"/>
    </source>
</evidence>
<name>A0A6G1CR43_9ORYZ</name>
<protein>
    <submittedName>
        <fullName evidence="2">Uncharacterized protein</fullName>
    </submittedName>
</protein>
<keyword evidence="1" id="KW-1133">Transmembrane helix</keyword>
<sequence length="64" mass="6964">MQASPPPAGLLYRVWLSALLSLYSYFLLFKGWVNSAFGWSPLEHGVKVGHDVIGEAGIQCRTAG</sequence>
<dbReference type="AlphaFoldDB" id="A0A6G1CR43"/>
<keyword evidence="1" id="KW-0472">Membrane</keyword>
<keyword evidence="1" id="KW-0812">Transmembrane</keyword>